<evidence type="ECO:0000313" key="4">
    <source>
        <dbReference type="Proteomes" id="UP000620104"/>
    </source>
</evidence>
<dbReference type="PANTHER" id="PTHR10625:SF36">
    <property type="entry name" value="HISTONE DEACETYLASE 3"/>
    <property type="match status" value="1"/>
</dbReference>
<keyword evidence="4" id="KW-1185">Reference proteome</keyword>
<dbReference type="InterPro" id="IPR000286">
    <property type="entry name" value="HDACs"/>
</dbReference>
<dbReference type="InterPro" id="IPR023696">
    <property type="entry name" value="Ureohydrolase_dom_sf"/>
</dbReference>
<feature type="domain" description="Histone deacetylase" evidence="2">
    <location>
        <begin position="49"/>
        <end position="413"/>
    </location>
</feature>
<evidence type="ECO:0000256" key="1">
    <source>
        <dbReference type="SAM" id="MobiDB-lite"/>
    </source>
</evidence>
<dbReference type="Gene3D" id="3.40.800.20">
    <property type="entry name" value="Histone deacetylase domain"/>
    <property type="match status" value="1"/>
</dbReference>
<dbReference type="AlphaFoldDB" id="A0A8H3TRK9"/>
<dbReference type="GO" id="GO:0070210">
    <property type="term" value="C:Rpd3L-Expanded complex"/>
    <property type="evidence" value="ECO:0007669"/>
    <property type="project" value="TreeGrafter"/>
</dbReference>
<dbReference type="OrthoDB" id="73273at2759"/>
<evidence type="ECO:0000313" key="3">
    <source>
        <dbReference type="EMBL" id="GHJ85937.1"/>
    </source>
</evidence>
<proteinExistence type="predicted"/>
<protein>
    <recommendedName>
        <fullName evidence="2">Histone deacetylase domain-containing protein</fullName>
    </recommendedName>
</protein>
<accession>A0A8H3TRK9</accession>
<feature type="compositionally biased region" description="Low complexity" evidence="1">
    <location>
        <begin position="93"/>
        <end position="109"/>
    </location>
</feature>
<evidence type="ECO:0000259" key="2">
    <source>
        <dbReference type="Pfam" id="PF00850"/>
    </source>
</evidence>
<name>A0A8H3TRK9_9TREE</name>
<dbReference type="GO" id="GO:0004407">
    <property type="term" value="F:histone deacetylase activity"/>
    <property type="evidence" value="ECO:0007669"/>
    <property type="project" value="TreeGrafter"/>
</dbReference>
<dbReference type="GO" id="GO:0040029">
    <property type="term" value="P:epigenetic regulation of gene expression"/>
    <property type="evidence" value="ECO:0007669"/>
    <property type="project" value="TreeGrafter"/>
</dbReference>
<dbReference type="InterPro" id="IPR023801">
    <property type="entry name" value="His_deacetylse_dom"/>
</dbReference>
<comment type="caution">
    <text evidence="3">The sequence shown here is derived from an EMBL/GenBank/DDBJ whole genome shotgun (WGS) entry which is preliminary data.</text>
</comment>
<gene>
    <name evidence="3" type="ORF">NliqN6_2339</name>
</gene>
<dbReference type="EMBL" id="BLZA01000017">
    <property type="protein sequence ID" value="GHJ85937.1"/>
    <property type="molecule type" value="Genomic_DNA"/>
</dbReference>
<dbReference type="SUPFAM" id="SSF52768">
    <property type="entry name" value="Arginase/deacetylase"/>
    <property type="match status" value="1"/>
</dbReference>
<dbReference type="Pfam" id="PF00850">
    <property type="entry name" value="Hist_deacetyl"/>
    <property type="match status" value="1"/>
</dbReference>
<dbReference type="PANTHER" id="PTHR10625">
    <property type="entry name" value="HISTONE DEACETYLASE HDAC1-RELATED"/>
    <property type="match status" value="1"/>
</dbReference>
<organism evidence="3 4">
    <name type="scientific">Naganishia liquefaciens</name>
    <dbReference type="NCBI Taxonomy" id="104408"/>
    <lineage>
        <taxon>Eukaryota</taxon>
        <taxon>Fungi</taxon>
        <taxon>Dikarya</taxon>
        <taxon>Basidiomycota</taxon>
        <taxon>Agaricomycotina</taxon>
        <taxon>Tremellomycetes</taxon>
        <taxon>Filobasidiales</taxon>
        <taxon>Filobasidiaceae</taxon>
        <taxon>Naganishia</taxon>
    </lineage>
</organism>
<feature type="region of interest" description="Disordered" evidence="1">
    <location>
        <begin position="88"/>
        <end position="123"/>
    </location>
</feature>
<dbReference type="Proteomes" id="UP000620104">
    <property type="component" value="Unassembled WGS sequence"/>
</dbReference>
<reference evidence="3" key="1">
    <citation type="submission" date="2020-07" db="EMBL/GenBank/DDBJ databases">
        <title>Draft Genome Sequence of a Deep-Sea Yeast, Naganishia (Cryptococcus) liquefaciens strain N6.</title>
        <authorList>
            <person name="Han Y.W."/>
            <person name="Kajitani R."/>
            <person name="Morimoto H."/>
            <person name="Parhat M."/>
            <person name="Tsubouchi H."/>
            <person name="Bakenova O."/>
            <person name="Ogata M."/>
            <person name="Argunhan B."/>
            <person name="Aoki R."/>
            <person name="Kajiwara S."/>
            <person name="Itoh T."/>
            <person name="Iwasaki H."/>
        </authorList>
    </citation>
    <scope>NUCLEOTIDE SEQUENCE</scope>
    <source>
        <strain evidence="3">N6</strain>
    </source>
</reference>
<dbReference type="PRINTS" id="PR01270">
    <property type="entry name" value="HDASUPER"/>
</dbReference>
<dbReference type="InterPro" id="IPR037138">
    <property type="entry name" value="His_deacetylse_dom_sf"/>
</dbReference>
<sequence length="473" mass="51826">MPLKVAYVHSPELESLGNIGTHPSGRSARVHRLIESLHLLTETSPDLTESADELPLAKRVRALPASRSDLLRYHSQSFLDFLLDPQQEDAEDGSSSCDSESDETVSSSSLQDYDSPPKKKARTAQSAAARFGLQDDCPAFPKLASYVEWIAGSTLTAASLLVTDKSPATDAGDTQGSGTTDSQAVDIAINWEGGRHHALRDKCSGFCYVQDVVLGIDLLRRSKLAVQVADESRCVSTRKPRIMYIDLDVHFGDAPAAAFKHPYRYSLPMTTSQKRQPKPTVMTVSVHHQSPGFFPSNSEADLTLATTPTPCTVAIPLRRGASINTYSRIWQKCIEPLRAAFEPDYVVLLLGMDALAGDKLVDGAANWSTQGEGGVTWCIQQTMKWGVKLLVLGGGGYHRANTARGWAIVTSTLLGRVIPEDVPAHDYWREYSPSFQMHVQPTGAKDENDAEYLARIEQEIRGVVERVQEIYSP</sequence>